<dbReference type="Gene3D" id="3.40.630.10">
    <property type="entry name" value="Zn peptidases"/>
    <property type="match status" value="1"/>
</dbReference>
<evidence type="ECO:0000256" key="10">
    <source>
        <dbReference type="ARBA" id="ARBA00022989"/>
    </source>
</evidence>
<accession>A0A087UZU9</accession>
<dbReference type="SUPFAM" id="SSF53187">
    <property type="entry name" value="Zn-dependent exopeptidases"/>
    <property type="match status" value="1"/>
</dbReference>
<keyword evidence="4" id="KW-0645">Protease</keyword>
<comment type="similarity">
    <text evidence="3">Belongs to the peptidase M28 family.</text>
</comment>
<evidence type="ECO:0000256" key="4">
    <source>
        <dbReference type="ARBA" id="ARBA00022670"/>
    </source>
</evidence>
<gene>
    <name evidence="17" type="ORF">X975_13322</name>
</gene>
<reference evidence="17 18" key="1">
    <citation type="submission" date="2013-11" db="EMBL/GenBank/DDBJ databases">
        <title>Genome sequencing of Stegodyphus mimosarum.</title>
        <authorList>
            <person name="Bechsgaard J."/>
        </authorList>
    </citation>
    <scope>NUCLEOTIDE SEQUENCE [LARGE SCALE GENOMIC DNA]</scope>
</reference>
<dbReference type="FunFam" id="3.40.630.10:FF:000008">
    <property type="entry name" value="Endoplasmic reticulum metallopeptidase 1"/>
    <property type="match status" value="1"/>
</dbReference>
<keyword evidence="5 15" id="KW-0812">Transmembrane</keyword>
<dbReference type="OMA" id="IVINCHY"/>
<keyword evidence="10 15" id="KW-1133">Transmembrane helix</keyword>
<comment type="subcellular location">
    <subcellularLocation>
        <location evidence="2">Endoplasmic reticulum membrane</location>
        <topology evidence="2">Multi-pass membrane protein</topology>
    </subcellularLocation>
</comment>
<evidence type="ECO:0000259" key="16">
    <source>
        <dbReference type="Pfam" id="PF04389"/>
    </source>
</evidence>
<keyword evidence="7" id="KW-0378">Hydrolase</keyword>
<evidence type="ECO:0000256" key="3">
    <source>
        <dbReference type="ARBA" id="ARBA00010918"/>
    </source>
</evidence>
<feature type="domain" description="Peptidase M28" evidence="16">
    <location>
        <begin position="163"/>
        <end position="349"/>
    </location>
</feature>
<name>A0A087UZU9_STEMI</name>
<sequence>MNNKVRQRTRPVLAAELSSEASIFSDDDFGKKRCPPLISNRAWILIFIVYFSVFLGVLYCDVIRFPFPVSVEQLKTSGNARSLQFSEERAKKFVIELSSIGAKPTGSYENEVVAVDYITRQLNYIKSHTKPVNRIEIDIQKPSGCFPLTFKDGMVSCYHDVKNIVAKIGPIKATNKSIVINCHYDSVPTSPGSSDNVVSCAIMLEVLLSLSQHDEPLVNEVIFLFNGAEENILQAAHGFITQHPWAKTAVGFVNMEACGAGGKQMLFQADRERTWLLQAYASGSPFPQGSVVAQDIFQNGLIPSDTDYRIFDHFGGIPGLDFAYVKNGYVYHTKFDVPEAITVGAIQQAG</sequence>
<keyword evidence="11" id="KW-0482">Metalloprotease</keyword>
<dbReference type="EMBL" id="KK122518">
    <property type="protein sequence ID" value="KFM82888.1"/>
    <property type="molecule type" value="Genomic_DNA"/>
</dbReference>
<evidence type="ECO:0000256" key="11">
    <source>
        <dbReference type="ARBA" id="ARBA00023049"/>
    </source>
</evidence>
<evidence type="ECO:0000256" key="2">
    <source>
        <dbReference type="ARBA" id="ARBA00004477"/>
    </source>
</evidence>
<evidence type="ECO:0000256" key="13">
    <source>
        <dbReference type="ARBA" id="ARBA00023180"/>
    </source>
</evidence>
<feature type="transmembrane region" description="Helical" evidence="15">
    <location>
        <begin position="42"/>
        <end position="59"/>
    </location>
</feature>
<dbReference type="GO" id="GO:0008235">
    <property type="term" value="F:metalloexopeptidase activity"/>
    <property type="evidence" value="ECO:0007669"/>
    <property type="project" value="InterPro"/>
</dbReference>
<proteinExistence type="inferred from homology"/>
<dbReference type="InterPro" id="IPR048024">
    <property type="entry name" value="Fxna-like_M28_dom"/>
</dbReference>
<keyword evidence="18" id="KW-1185">Reference proteome</keyword>
<dbReference type="PANTHER" id="PTHR12147">
    <property type="entry name" value="METALLOPEPTIDASE M28 FAMILY MEMBER"/>
    <property type="match status" value="1"/>
</dbReference>
<dbReference type="OrthoDB" id="76293at2759"/>
<dbReference type="AlphaFoldDB" id="A0A087UZU9"/>
<evidence type="ECO:0000313" key="17">
    <source>
        <dbReference type="EMBL" id="KFM82888.1"/>
    </source>
</evidence>
<dbReference type="GO" id="GO:0046872">
    <property type="term" value="F:metal ion binding"/>
    <property type="evidence" value="ECO:0007669"/>
    <property type="project" value="UniProtKB-KW"/>
</dbReference>
<evidence type="ECO:0000256" key="12">
    <source>
        <dbReference type="ARBA" id="ARBA00023136"/>
    </source>
</evidence>
<evidence type="ECO:0000256" key="15">
    <source>
        <dbReference type="SAM" id="Phobius"/>
    </source>
</evidence>
<dbReference type="GO" id="GO:0006508">
    <property type="term" value="P:proteolysis"/>
    <property type="evidence" value="ECO:0007669"/>
    <property type="project" value="UniProtKB-KW"/>
</dbReference>
<evidence type="ECO:0000256" key="1">
    <source>
        <dbReference type="ARBA" id="ARBA00001947"/>
    </source>
</evidence>
<dbReference type="InterPro" id="IPR045175">
    <property type="entry name" value="M28_fam"/>
</dbReference>
<evidence type="ECO:0000256" key="5">
    <source>
        <dbReference type="ARBA" id="ARBA00022692"/>
    </source>
</evidence>
<dbReference type="CDD" id="cd03875">
    <property type="entry name" value="M28_Fxna_like"/>
    <property type="match status" value="1"/>
</dbReference>
<dbReference type="Proteomes" id="UP000054359">
    <property type="component" value="Unassembled WGS sequence"/>
</dbReference>
<feature type="non-terminal residue" evidence="17">
    <location>
        <position position="350"/>
    </location>
</feature>
<dbReference type="PANTHER" id="PTHR12147:SF22">
    <property type="entry name" value="ENDOPLASMIC RETICULUM METALLOPEPTIDASE 1"/>
    <property type="match status" value="1"/>
</dbReference>
<protein>
    <recommendedName>
        <fullName evidence="14">FXNA-like protease</fullName>
    </recommendedName>
</protein>
<evidence type="ECO:0000256" key="7">
    <source>
        <dbReference type="ARBA" id="ARBA00022801"/>
    </source>
</evidence>
<comment type="cofactor">
    <cofactor evidence="1">
        <name>Zn(2+)</name>
        <dbReference type="ChEBI" id="CHEBI:29105"/>
    </cofactor>
</comment>
<keyword evidence="12 15" id="KW-0472">Membrane</keyword>
<dbReference type="GO" id="GO:0005789">
    <property type="term" value="C:endoplasmic reticulum membrane"/>
    <property type="evidence" value="ECO:0007669"/>
    <property type="project" value="UniProtKB-SubCell"/>
</dbReference>
<evidence type="ECO:0000256" key="14">
    <source>
        <dbReference type="ARBA" id="ARBA00078796"/>
    </source>
</evidence>
<keyword evidence="8" id="KW-0256">Endoplasmic reticulum</keyword>
<dbReference type="InterPro" id="IPR007484">
    <property type="entry name" value="Peptidase_M28"/>
</dbReference>
<evidence type="ECO:0000256" key="6">
    <source>
        <dbReference type="ARBA" id="ARBA00022723"/>
    </source>
</evidence>
<keyword evidence="6" id="KW-0479">Metal-binding</keyword>
<organism evidence="17 18">
    <name type="scientific">Stegodyphus mimosarum</name>
    <name type="common">African social velvet spider</name>
    <dbReference type="NCBI Taxonomy" id="407821"/>
    <lineage>
        <taxon>Eukaryota</taxon>
        <taxon>Metazoa</taxon>
        <taxon>Ecdysozoa</taxon>
        <taxon>Arthropoda</taxon>
        <taxon>Chelicerata</taxon>
        <taxon>Arachnida</taxon>
        <taxon>Araneae</taxon>
        <taxon>Araneomorphae</taxon>
        <taxon>Entelegynae</taxon>
        <taxon>Eresoidea</taxon>
        <taxon>Eresidae</taxon>
        <taxon>Stegodyphus</taxon>
    </lineage>
</organism>
<keyword evidence="9" id="KW-0862">Zinc</keyword>
<evidence type="ECO:0000256" key="8">
    <source>
        <dbReference type="ARBA" id="ARBA00022824"/>
    </source>
</evidence>
<evidence type="ECO:0000313" key="18">
    <source>
        <dbReference type="Proteomes" id="UP000054359"/>
    </source>
</evidence>
<keyword evidence="13" id="KW-0325">Glycoprotein</keyword>
<dbReference type="Pfam" id="PF04389">
    <property type="entry name" value="Peptidase_M28"/>
    <property type="match status" value="1"/>
</dbReference>
<evidence type="ECO:0000256" key="9">
    <source>
        <dbReference type="ARBA" id="ARBA00022833"/>
    </source>
</evidence>
<dbReference type="STRING" id="407821.A0A087UZU9"/>